<name>A0ACC1RW71_9APHY</name>
<evidence type="ECO:0000313" key="1">
    <source>
        <dbReference type="EMBL" id="KAJ3527035.1"/>
    </source>
</evidence>
<keyword evidence="2" id="KW-1185">Reference proteome</keyword>
<evidence type="ECO:0000313" key="2">
    <source>
        <dbReference type="Proteomes" id="UP001148662"/>
    </source>
</evidence>
<gene>
    <name evidence="1" type="ORF">NM688_g8181</name>
</gene>
<comment type="caution">
    <text evidence="1">The sequence shown here is derived from an EMBL/GenBank/DDBJ whole genome shotgun (WGS) entry which is preliminary data.</text>
</comment>
<dbReference type="Proteomes" id="UP001148662">
    <property type="component" value="Unassembled WGS sequence"/>
</dbReference>
<accession>A0ACC1RW71</accession>
<organism evidence="1 2">
    <name type="scientific">Phlebia brevispora</name>
    <dbReference type="NCBI Taxonomy" id="194682"/>
    <lineage>
        <taxon>Eukaryota</taxon>
        <taxon>Fungi</taxon>
        <taxon>Dikarya</taxon>
        <taxon>Basidiomycota</taxon>
        <taxon>Agaricomycotina</taxon>
        <taxon>Agaricomycetes</taxon>
        <taxon>Polyporales</taxon>
        <taxon>Meruliaceae</taxon>
        <taxon>Phlebia</taxon>
    </lineage>
</organism>
<dbReference type="EMBL" id="JANHOG010002118">
    <property type="protein sequence ID" value="KAJ3527035.1"/>
    <property type="molecule type" value="Genomic_DNA"/>
</dbReference>
<proteinExistence type="predicted"/>
<sequence>MCRSYALVATSSWLPVHCTDRRRAGYAAAACEFGLFSILVPATACPSARSEQLVKFAGTRHYLRHHFLIDVIKSSRHHCGPPQHWANTAQVRVGIPGTPAPRALGISGAILASNASAEPTLGYDGSGQEKHLPLPGEGPR</sequence>
<protein>
    <submittedName>
        <fullName evidence="1">Uncharacterized protein</fullName>
    </submittedName>
</protein>
<reference evidence="1" key="1">
    <citation type="submission" date="2022-07" db="EMBL/GenBank/DDBJ databases">
        <title>Genome Sequence of Phlebia brevispora.</title>
        <authorList>
            <person name="Buettner E."/>
        </authorList>
    </citation>
    <scope>NUCLEOTIDE SEQUENCE</scope>
    <source>
        <strain evidence="1">MPL23</strain>
    </source>
</reference>